<protein>
    <recommendedName>
        <fullName evidence="8">UPF0283 membrane protein EV694_1084</fullName>
    </recommendedName>
</protein>
<accession>A0A4R1FWN7</accession>
<comment type="similarity">
    <text evidence="2 8">Belongs to the UPF0283 family.</text>
</comment>
<evidence type="ECO:0000256" key="7">
    <source>
        <dbReference type="ARBA" id="ARBA00023136"/>
    </source>
</evidence>
<name>A0A4R1FWN7_9PAST</name>
<comment type="subcellular location">
    <subcellularLocation>
        <location evidence="1">Cell inner membrane</location>
        <topology evidence="1">Multi-pass membrane protein</topology>
    </subcellularLocation>
    <subcellularLocation>
        <location evidence="8">Cell membrane</location>
        <topology evidence="8">Multi-pass membrane protein</topology>
    </subcellularLocation>
</comment>
<evidence type="ECO:0000256" key="5">
    <source>
        <dbReference type="ARBA" id="ARBA00022692"/>
    </source>
</evidence>
<dbReference type="RefSeq" id="WP_132690262.1">
    <property type="nucleotide sequence ID" value="NZ_SMFT01000002.1"/>
</dbReference>
<evidence type="ECO:0000256" key="3">
    <source>
        <dbReference type="ARBA" id="ARBA00022475"/>
    </source>
</evidence>
<dbReference type="NCBIfam" id="TIGR01620">
    <property type="entry name" value="hyp_HI0043"/>
    <property type="match status" value="1"/>
</dbReference>
<feature type="transmembrane region" description="Helical" evidence="8">
    <location>
        <begin position="97"/>
        <end position="118"/>
    </location>
</feature>
<evidence type="ECO:0000256" key="4">
    <source>
        <dbReference type="ARBA" id="ARBA00022519"/>
    </source>
</evidence>
<feature type="transmembrane region" description="Helical" evidence="8">
    <location>
        <begin position="216"/>
        <end position="235"/>
    </location>
</feature>
<dbReference type="InterPro" id="IPR021147">
    <property type="entry name" value="DUF697"/>
</dbReference>
<comment type="caution">
    <text evidence="10">The sequence shown here is derived from an EMBL/GenBank/DDBJ whole genome shotgun (WGS) entry which is preliminary data.</text>
</comment>
<dbReference type="EMBL" id="SMFT01000002">
    <property type="protein sequence ID" value="TCJ98670.1"/>
    <property type="molecule type" value="Genomic_DNA"/>
</dbReference>
<evidence type="ECO:0000256" key="9">
    <source>
        <dbReference type="SAM" id="MobiDB-lite"/>
    </source>
</evidence>
<dbReference type="GO" id="GO:0005886">
    <property type="term" value="C:plasma membrane"/>
    <property type="evidence" value="ECO:0007669"/>
    <property type="project" value="UniProtKB-SubCell"/>
</dbReference>
<dbReference type="HAMAP" id="MF_01085">
    <property type="entry name" value="UPF0283"/>
    <property type="match status" value="1"/>
</dbReference>
<keyword evidence="11" id="KW-1185">Reference proteome</keyword>
<proteinExistence type="inferred from homology"/>
<evidence type="ECO:0000256" key="6">
    <source>
        <dbReference type="ARBA" id="ARBA00022989"/>
    </source>
</evidence>
<dbReference type="PANTHER" id="PTHR39342">
    <property type="entry name" value="UPF0283 MEMBRANE PROTEIN YCJF"/>
    <property type="match status" value="1"/>
</dbReference>
<dbReference type="Pfam" id="PF05128">
    <property type="entry name" value="DUF697"/>
    <property type="match status" value="1"/>
</dbReference>
<dbReference type="Proteomes" id="UP000294702">
    <property type="component" value="Unassembled WGS sequence"/>
</dbReference>
<dbReference type="AlphaFoldDB" id="A0A4R1FWN7"/>
<evidence type="ECO:0000313" key="11">
    <source>
        <dbReference type="Proteomes" id="UP000294702"/>
    </source>
</evidence>
<dbReference type="InterPro" id="IPR006507">
    <property type="entry name" value="UPF0283"/>
</dbReference>
<reference evidence="10 11" key="1">
    <citation type="submission" date="2019-03" db="EMBL/GenBank/DDBJ databases">
        <title>Genomic Encyclopedia of Type Strains, Phase IV (KMG-IV): sequencing the most valuable type-strain genomes for metagenomic binning, comparative biology and taxonomic classification.</title>
        <authorList>
            <person name="Goeker M."/>
        </authorList>
    </citation>
    <scope>NUCLEOTIDE SEQUENCE [LARGE SCALE GENOMIC DNA]</scope>
    <source>
        <strain evidence="10 11">DSM 15534</strain>
    </source>
</reference>
<dbReference type="PANTHER" id="PTHR39342:SF1">
    <property type="entry name" value="UPF0283 MEMBRANE PROTEIN YCJF"/>
    <property type="match status" value="1"/>
</dbReference>
<evidence type="ECO:0000256" key="1">
    <source>
        <dbReference type="ARBA" id="ARBA00004429"/>
    </source>
</evidence>
<sequence>MSKQIFSQVEQSPQHNEETENIQQKQIFTTEDIQIDPSALNSATLEGERVEDKFEQMLQPKPRWWKKLLATGLILFIGAVIAQTIQWLIDSWQQNQWIYLVFAIASLALIVVGLNAIVQEWRTLVRLKRRMRYQQQGETLLQQSSQQDDSEKGKAFCFGLVENMGLDKQDPRLIQWQQQINEAHSAQEVSYLFSQNVLADLDRQAKKAISQSATEATLIVAISPLALVDMFFVAWRNLGLINKIAKIYGIELGYFSRIRLLRMVLVNIAFAGATELVQEMGMDWLSQDITAKLSARMAQGIGVGLLTARLGIKAMAFCRPMPFQSGEKPRLSLVHKQLLTTLKDNLLKTKQHQPKQSEYR</sequence>
<keyword evidence="4" id="KW-0997">Cell inner membrane</keyword>
<keyword evidence="3 8" id="KW-1003">Cell membrane</keyword>
<gene>
    <name evidence="10" type="ORF">EV694_1084</name>
</gene>
<feature type="compositionally biased region" description="Polar residues" evidence="9">
    <location>
        <begin position="1"/>
        <end position="14"/>
    </location>
</feature>
<keyword evidence="7 8" id="KW-0472">Membrane</keyword>
<evidence type="ECO:0000313" key="10">
    <source>
        <dbReference type="EMBL" id="TCJ98670.1"/>
    </source>
</evidence>
<feature type="region of interest" description="Disordered" evidence="9">
    <location>
        <begin position="1"/>
        <end position="21"/>
    </location>
</feature>
<organism evidence="10 11">
    <name type="scientific">Volucribacter psittacicida</name>
    <dbReference type="NCBI Taxonomy" id="203482"/>
    <lineage>
        <taxon>Bacteria</taxon>
        <taxon>Pseudomonadati</taxon>
        <taxon>Pseudomonadota</taxon>
        <taxon>Gammaproteobacteria</taxon>
        <taxon>Pasteurellales</taxon>
        <taxon>Pasteurellaceae</taxon>
        <taxon>Volucribacter</taxon>
    </lineage>
</organism>
<keyword evidence="5 8" id="KW-0812">Transmembrane</keyword>
<evidence type="ECO:0000256" key="2">
    <source>
        <dbReference type="ARBA" id="ARBA00008255"/>
    </source>
</evidence>
<dbReference type="OrthoDB" id="958025at2"/>
<feature type="transmembrane region" description="Helical" evidence="8">
    <location>
        <begin position="68"/>
        <end position="85"/>
    </location>
</feature>
<evidence type="ECO:0000256" key="8">
    <source>
        <dbReference type="HAMAP-Rule" id="MF_01085"/>
    </source>
</evidence>
<keyword evidence="6 8" id="KW-1133">Transmembrane helix</keyword>